<evidence type="ECO:0000313" key="2">
    <source>
        <dbReference type="EMBL" id="SEK13200.1"/>
    </source>
</evidence>
<evidence type="ECO:0000313" key="3">
    <source>
        <dbReference type="Proteomes" id="UP000183529"/>
    </source>
</evidence>
<keyword evidence="1" id="KW-1133">Transmembrane helix</keyword>
<proteinExistence type="predicted"/>
<comment type="caution">
    <text evidence="2">The sequence shown here is derived from an EMBL/GenBank/DDBJ whole genome shotgun (WGS) entry which is preliminary data.</text>
</comment>
<keyword evidence="1" id="KW-0472">Membrane</keyword>
<reference evidence="2 3" key="1">
    <citation type="submission" date="2016-10" db="EMBL/GenBank/DDBJ databases">
        <authorList>
            <person name="Varghese N."/>
            <person name="Submissions S."/>
        </authorList>
    </citation>
    <scope>NUCLEOTIDE SEQUENCE [LARGE SCALE GENOMIC DNA]</scope>
    <source>
        <strain evidence="2 3">LMG 22274</strain>
    </source>
</reference>
<dbReference type="RefSeq" id="WP_074987078.1">
    <property type="nucleotide sequence ID" value="NZ_CADFGN010000015.1"/>
</dbReference>
<organism evidence="2 3">
    <name type="scientific">Paraburkholderia tropica</name>
    <dbReference type="NCBI Taxonomy" id="92647"/>
    <lineage>
        <taxon>Bacteria</taxon>
        <taxon>Pseudomonadati</taxon>
        <taxon>Pseudomonadota</taxon>
        <taxon>Betaproteobacteria</taxon>
        <taxon>Burkholderiales</taxon>
        <taxon>Burkholderiaceae</taxon>
        <taxon>Paraburkholderia</taxon>
    </lineage>
</organism>
<feature type="transmembrane region" description="Helical" evidence="1">
    <location>
        <begin position="74"/>
        <end position="100"/>
    </location>
</feature>
<dbReference type="Proteomes" id="UP000183529">
    <property type="component" value="Unassembled WGS sequence"/>
</dbReference>
<evidence type="ECO:0000256" key="1">
    <source>
        <dbReference type="SAM" id="Phobius"/>
    </source>
</evidence>
<sequence>MRSDQVHRARAFAAWIVNLAALSAGLAVLWKGILFLRGDASSWLVLALNRHGNMRLAASLGDPDSSLLGVFLHYAYGMCGYVLATSCVLLAGMAGARIALVGYTQFRRELQLKWRERKPL</sequence>
<dbReference type="AlphaFoldDB" id="A0AAQ1GN19"/>
<protein>
    <submittedName>
        <fullName evidence="2">Uncharacterized protein</fullName>
    </submittedName>
</protein>
<feature type="transmembrane region" description="Helical" evidence="1">
    <location>
        <begin position="12"/>
        <end position="36"/>
    </location>
</feature>
<gene>
    <name evidence="2" type="ORF">SAMN05216550_123121</name>
</gene>
<keyword evidence="1" id="KW-0812">Transmembrane</keyword>
<dbReference type="EMBL" id="FNZM01000023">
    <property type="protein sequence ID" value="SEK13200.1"/>
    <property type="molecule type" value="Genomic_DNA"/>
</dbReference>
<name>A0AAQ1GN19_9BURK</name>
<accession>A0AAQ1GN19</accession>